<dbReference type="Gene3D" id="1.20.1600.10">
    <property type="entry name" value="Outer membrane efflux proteins (OEP)"/>
    <property type="match status" value="1"/>
</dbReference>
<comment type="subcellular location">
    <subcellularLocation>
        <location evidence="2">Cell membrane</location>
        <topology evidence="2">Lipid-anchor</topology>
    </subcellularLocation>
</comment>
<keyword evidence="2" id="KW-0449">Lipoprotein</keyword>
<dbReference type="SUPFAM" id="SSF56954">
    <property type="entry name" value="Outer membrane efflux proteins (OEP)"/>
    <property type="match status" value="1"/>
</dbReference>
<evidence type="ECO:0000313" key="4">
    <source>
        <dbReference type="EMBL" id="MCJ1959681.1"/>
    </source>
</evidence>
<dbReference type="NCBIfam" id="TIGR01845">
    <property type="entry name" value="outer_NodT"/>
    <property type="match status" value="1"/>
</dbReference>
<dbReference type="InterPro" id="IPR003423">
    <property type="entry name" value="OMP_efflux"/>
</dbReference>
<evidence type="ECO:0000256" key="3">
    <source>
        <dbReference type="SAM" id="Coils"/>
    </source>
</evidence>
<keyword evidence="2" id="KW-0812">Transmembrane</keyword>
<dbReference type="PANTHER" id="PTHR30203:SF21">
    <property type="entry name" value="OUTER MEMBRANE COMPONENT OF MULTIDRUG EFFLUX PUMP-RELATED"/>
    <property type="match status" value="1"/>
</dbReference>
<dbReference type="Gene3D" id="2.20.200.10">
    <property type="entry name" value="Outer membrane efflux proteins (OEP)"/>
    <property type="match status" value="1"/>
</dbReference>
<dbReference type="Pfam" id="PF02321">
    <property type="entry name" value="OEP"/>
    <property type="match status" value="2"/>
</dbReference>
<dbReference type="RefSeq" id="WP_243796971.1">
    <property type="nucleotide sequence ID" value="NZ_JALHAT010000003.1"/>
</dbReference>
<keyword evidence="3" id="KW-0175">Coiled coil</keyword>
<dbReference type="PANTHER" id="PTHR30203">
    <property type="entry name" value="OUTER MEMBRANE CATION EFFLUX PROTEIN"/>
    <property type="match status" value="1"/>
</dbReference>
<keyword evidence="2" id="KW-0732">Signal</keyword>
<name>A0ABT0A944_9SPHN</name>
<protein>
    <submittedName>
        <fullName evidence="4">Efflux transporter outer membrane subunit</fullName>
    </submittedName>
</protein>
<feature type="signal peptide" evidence="2">
    <location>
        <begin position="1"/>
        <end position="19"/>
    </location>
</feature>
<keyword evidence="2" id="KW-0472">Membrane</keyword>
<evidence type="ECO:0000313" key="5">
    <source>
        <dbReference type="Proteomes" id="UP001162802"/>
    </source>
</evidence>
<evidence type="ECO:0000256" key="2">
    <source>
        <dbReference type="RuleBase" id="RU362097"/>
    </source>
</evidence>
<proteinExistence type="inferred from homology"/>
<dbReference type="PROSITE" id="PS51257">
    <property type="entry name" value="PROKAR_LIPOPROTEIN"/>
    <property type="match status" value="1"/>
</dbReference>
<feature type="chain" id="PRO_5044989356" evidence="2">
    <location>
        <begin position="20"/>
        <end position="491"/>
    </location>
</feature>
<reference evidence="4" key="1">
    <citation type="submission" date="2022-03" db="EMBL/GenBank/DDBJ databases">
        <title>Identification of a novel bacterium isolated from mangrove sediments.</title>
        <authorList>
            <person name="Pan X."/>
        </authorList>
    </citation>
    <scope>NUCLEOTIDE SEQUENCE</scope>
    <source>
        <strain evidence="4">B2637</strain>
    </source>
</reference>
<keyword evidence="5" id="KW-1185">Reference proteome</keyword>
<keyword evidence="2" id="KW-1134">Transmembrane beta strand</keyword>
<comment type="caution">
    <text evidence="4">The sequence shown here is derived from an EMBL/GenBank/DDBJ whole genome shotgun (WGS) entry which is preliminary data.</text>
</comment>
<dbReference type="Proteomes" id="UP001162802">
    <property type="component" value="Unassembled WGS sequence"/>
</dbReference>
<dbReference type="EMBL" id="JALHAT010000003">
    <property type="protein sequence ID" value="MCJ1959681.1"/>
    <property type="molecule type" value="Genomic_DNA"/>
</dbReference>
<organism evidence="4 5">
    <name type="scientific">Novosphingobium mangrovi</name>
    <name type="common">ex Hu et al. 2023</name>
    <dbReference type="NCBI Taxonomy" id="2930094"/>
    <lineage>
        <taxon>Bacteria</taxon>
        <taxon>Pseudomonadati</taxon>
        <taxon>Pseudomonadota</taxon>
        <taxon>Alphaproteobacteria</taxon>
        <taxon>Sphingomonadales</taxon>
        <taxon>Sphingomonadaceae</taxon>
        <taxon>Novosphingobium</taxon>
    </lineage>
</organism>
<feature type="coiled-coil region" evidence="3">
    <location>
        <begin position="395"/>
        <end position="425"/>
    </location>
</feature>
<sequence>MRRLRFRSLGALASIAALAACTVGPDYHLPENAAIARPEAKAPLTSGALTVADELPPRWWSLYDDPVLDALEEQALAANTELRSAGANLARSAAMVRATKGLHDPQVAVDAEVQRARLSGESFLRFETIPMNNLGIGEANVSYQLDLFGQIRRRVEQAETEHEATEALLEAVQVTVAAEVARAYVEVCGENEAVELAEQAVATREHILSVLERLHAAGKIGTPEVTLAEQMLAQARSQLPGHRARVRAGLYRLAYLIGKTPAEYPHEVESCKALPKLDRPLPIGDGASLLARRPDVRAAERTLASATAGIGVAEADLYPHIAIGGGGGTFGLLADVGKAMAGHWSIGSMLSWVFPTRQQRARVTLAKAGADKALADFDGAVLGALRETETALSSYREAHNRAVDLEEALEKAETLDAQSKRLFRAGKTGLRDDLTSNASLIAARDAEREANDAVAQAQINLFLALGGGWTDQKASEALPEEGSELPPEAGT</sequence>
<dbReference type="InterPro" id="IPR010131">
    <property type="entry name" value="MdtP/NodT-like"/>
</dbReference>
<keyword evidence="2" id="KW-0564">Palmitate</keyword>
<gene>
    <name evidence="4" type="ORF">MTR65_03170</name>
</gene>
<comment type="similarity">
    <text evidence="1 2">Belongs to the outer membrane factor (OMF) (TC 1.B.17) family.</text>
</comment>
<evidence type="ECO:0000256" key="1">
    <source>
        <dbReference type="ARBA" id="ARBA00007613"/>
    </source>
</evidence>
<accession>A0ABT0A944</accession>